<dbReference type="GO" id="GO:0005829">
    <property type="term" value="C:cytosol"/>
    <property type="evidence" value="ECO:0007669"/>
    <property type="project" value="TreeGrafter"/>
</dbReference>
<evidence type="ECO:0000313" key="11">
    <source>
        <dbReference type="Proteomes" id="UP000298381"/>
    </source>
</evidence>
<evidence type="ECO:0000256" key="6">
    <source>
        <dbReference type="ARBA" id="ARBA00023235"/>
    </source>
</evidence>
<accession>A0A4Z0D2V5</accession>
<dbReference type="Proteomes" id="UP000298381">
    <property type="component" value="Unassembled WGS sequence"/>
</dbReference>
<evidence type="ECO:0000256" key="8">
    <source>
        <dbReference type="HAMAP-Rule" id="MF_00473"/>
    </source>
</evidence>
<feature type="active site" description="Proton donor" evidence="8">
    <location>
        <position position="287"/>
    </location>
</feature>
<dbReference type="GO" id="GO:0006096">
    <property type="term" value="P:glycolytic process"/>
    <property type="evidence" value="ECO:0007669"/>
    <property type="project" value="UniProtKB-UniRule"/>
</dbReference>
<dbReference type="InterPro" id="IPR018189">
    <property type="entry name" value="Phosphoglucose_isomerase_CS"/>
</dbReference>
<evidence type="ECO:0000256" key="3">
    <source>
        <dbReference type="ARBA" id="ARBA00022432"/>
    </source>
</evidence>
<comment type="pathway">
    <text evidence="1 8 9">Carbohydrate degradation; glycolysis; D-glyceraldehyde 3-phosphate and glycerone phosphate from D-glucose: step 2/4.</text>
</comment>
<dbReference type="InterPro" id="IPR035476">
    <property type="entry name" value="SIS_PGI_1"/>
</dbReference>
<feature type="active site" evidence="8">
    <location>
        <position position="422"/>
    </location>
</feature>
<proteinExistence type="inferred from homology"/>
<dbReference type="Gene3D" id="3.40.50.10490">
    <property type="entry name" value="Glucose-6-phosphate isomerase like protein, domain 1"/>
    <property type="match status" value="2"/>
</dbReference>
<dbReference type="SUPFAM" id="SSF53697">
    <property type="entry name" value="SIS domain"/>
    <property type="match status" value="1"/>
</dbReference>
<dbReference type="GO" id="GO:0006094">
    <property type="term" value="P:gluconeogenesis"/>
    <property type="evidence" value="ECO:0007669"/>
    <property type="project" value="UniProtKB-UniRule"/>
</dbReference>
<dbReference type="GO" id="GO:0004347">
    <property type="term" value="F:glucose-6-phosphate isomerase activity"/>
    <property type="evidence" value="ECO:0007669"/>
    <property type="project" value="UniProtKB-UniRule"/>
</dbReference>
<evidence type="ECO:0000256" key="4">
    <source>
        <dbReference type="ARBA" id="ARBA00022490"/>
    </source>
</evidence>
<reference evidence="10 11" key="1">
    <citation type="submission" date="2019-03" db="EMBL/GenBank/DDBJ databases">
        <title>Draft genome sequence data and analysis of a Fermenting Bacterium, Soehngenia longevitae strain 1933PT, isolated from petroleum reservoir in Azerbaijan.</title>
        <authorList>
            <person name="Grouzdev D.S."/>
            <person name="Bidzhieva S.K."/>
            <person name="Sokolova D.S."/>
            <person name="Tourova T.P."/>
            <person name="Poltaraus A.B."/>
            <person name="Nazina T.N."/>
        </authorList>
    </citation>
    <scope>NUCLEOTIDE SEQUENCE [LARGE SCALE GENOMIC DNA]</scope>
    <source>
        <strain evidence="10 11">1933P</strain>
    </source>
</reference>
<dbReference type="CDD" id="cd05016">
    <property type="entry name" value="SIS_PGI_2"/>
    <property type="match status" value="1"/>
</dbReference>
<dbReference type="UniPathway" id="UPA00138"/>
<evidence type="ECO:0000256" key="9">
    <source>
        <dbReference type="RuleBase" id="RU000612"/>
    </source>
</evidence>
<dbReference type="CDD" id="cd05015">
    <property type="entry name" value="SIS_PGI_1"/>
    <property type="match status" value="1"/>
</dbReference>
<dbReference type="GO" id="GO:0048029">
    <property type="term" value="F:monosaccharide binding"/>
    <property type="evidence" value="ECO:0007669"/>
    <property type="project" value="TreeGrafter"/>
</dbReference>
<evidence type="ECO:0000256" key="5">
    <source>
        <dbReference type="ARBA" id="ARBA00023152"/>
    </source>
</evidence>
<comment type="function">
    <text evidence="8">Catalyzes the reversible isomerization of glucose-6-phosphate to fructose-6-phosphate.</text>
</comment>
<evidence type="ECO:0000313" key="10">
    <source>
        <dbReference type="EMBL" id="TFZ39658.1"/>
    </source>
</evidence>
<dbReference type="PROSITE" id="PS00765">
    <property type="entry name" value="P_GLUCOSE_ISOMERASE_1"/>
    <property type="match status" value="1"/>
</dbReference>
<dbReference type="InterPro" id="IPR001672">
    <property type="entry name" value="G6P_Isomerase"/>
</dbReference>
<dbReference type="GO" id="GO:0051156">
    <property type="term" value="P:glucose 6-phosphate metabolic process"/>
    <property type="evidence" value="ECO:0007669"/>
    <property type="project" value="TreeGrafter"/>
</dbReference>
<dbReference type="GO" id="GO:0097367">
    <property type="term" value="F:carbohydrate derivative binding"/>
    <property type="evidence" value="ECO:0007669"/>
    <property type="project" value="InterPro"/>
</dbReference>
<gene>
    <name evidence="8" type="primary">pgi</name>
    <name evidence="10" type="ORF">E4100_07510</name>
</gene>
<dbReference type="OrthoDB" id="140919at2"/>
<dbReference type="FunFam" id="3.40.50.10490:FF:000016">
    <property type="entry name" value="Glucose-6-phosphate isomerase"/>
    <property type="match status" value="1"/>
</dbReference>
<keyword evidence="6 8" id="KW-0413">Isomerase</keyword>
<keyword evidence="5 8" id="KW-0324">Glycolysis</keyword>
<evidence type="ECO:0000256" key="7">
    <source>
        <dbReference type="ARBA" id="ARBA00029321"/>
    </source>
</evidence>
<dbReference type="UniPathway" id="UPA00109">
    <property type="reaction ID" value="UER00181"/>
</dbReference>
<dbReference type="FunFam" id="3.40.50.10490:FF:000015">
    <property type="entry name" value="Glucose-6-phosphate isomerase"/>
    <property type="match status" value="1"/>
</dbReference>
<sequence length="433" mass="49482">MGIRFNHSNSFITEHEYKYMENQIRIAHKMLHDRTAQGSEFTGWLDLSLHFDHDEYHRLLMKAEEIRNNADYLIVIGIGGSYLGARAVIEALNHSFYNLIEDDKRSAPKILFAGNNLSGKYLSDLFEIIKDKEVYVNVISKSGTTTEPAIAFRFFKKFMEDKYGKEGAKKRIIATTDKSRGSLKELANINGYETFVIPDDIGGRYSVLTPVGLLPIAVSNINTDEILKGAFQAEEIYTNENLFDNECYMYAASRQILNRKGKDIEILTNYEPSLSFVSEWWKQLYGESEGKDKKGIYPASVNFTTDLHSMGQWIQDGKRNIFETNLIIKELNKDLTIGYEDMDLDKLNYLSGKTVSYVNEKAFEGTLEAHVKGDVPNLVIELDRLDEYNMGSLIYFFEKACAISGYIQGINPFDQPGVEMYKKNMFKLLGKPE</sequence>
<comment type="pathway">
    <text evidence="8">Carbohydrate biosynthesis; gluconeogenesis.</text>
</comment>
<comment type="caution">
    <text evidence="10">The sequence shown here is derived from an EMBL/GenBank/DDBJ whole genome shotgun (WGS) entry which is preliminary data.</text>
</comment>
<dbReference type="PANTHER" id="PTHR11469:SF1">
    <property type="entry name" value="GLUCOSE-6-PHOSPHATE ISOMERASE"/>
    <property type="match status" value="1"/>
</dbReference>
<protein>
    <recommendedName>
        <fullName evidence="8">Glucose-6-phosphate isomerase</fullName>
        <shortName evidence="8">GPI</shortName>
        <ecNumber evidence="8">5.3.1.9</ecNumber>
    </recommendedName>
    <alternativeName>
        <fullName evidence="8">Phosphoglucose isomerase</fullName>
        <shortName evidence="8">PGI</shortName>
    </alternativeName>
    <alternativeName>
        <fullName evidence="8">Phosphohexose isomerase</fullName>
        <shortName evidence="8">PHI</shortName>
    </alternativeName>
</protein>
<dbReference type="PROSITE" id="PS51463">
    <property type="entry name" value="P_GLUCOSE_ISOMERASE_3"/>
    <property type="match status" value="1"/>
</dbReference>
<dbReference type="PRINTS" id="PR00662">
    <property type="entry name" value="G6PISOMERASE"/>
</dbReference>
<dbReference type="EMBL" id="SRIB01000010">
    <property type="protein sequence ID" value="TFZ39658.1"/>
    <property type="molecule type" value="Genomic_DNA"/>
</dbReference>
<dbReference type="AlphaFoldDB" id="A0A4Z0D2V5"/>
<dbReference type="HAMAP" id="MF_00473">
    <property type="entry name" value="G6P_isomerase"/>
    <property type="match status" value="1"/>
</dbReference>
<dbReference type="EC" id="5.3.1.9" evidence="8"/>
<comment type="similarity">
    <text evidence="2 8 9">Belongs to the GPI family.</text>
</comment>
<dbReference type="PANTHER" id="PTHR11469">
    <property type="entry name" value="GLUCOSE-6-PHOSPHATE ISOMERASE"/>
    <property type="match status" value="1"/>
</dbReference>
<keyword evidence="11" id="KW-1185">Reference proteome</keyword>
<evidence type="ECO:0000256" key="1">
    <source>
        <dbReference type="ARBA" id="ARBA00004926"/>
    </source>
</evidence>
<name>A0A4Z0D2V5_9FIRM</name>
<dbReference type="Pfam" id="PF00342">
    <property type="entry name" value="PGI"/>
    <property type="match status" value="2"/>
</dbReference>
<dbReference type="InterPro" id="IPR046348">
    <property type="entry name" value="SIS_dom_sf"/>
</dbReference>
<dbReference type="NCBIfam" id="NF010697">
    <property type="entry name" value="PRK14097.1"/>
    <property type="match status" value="1"/>
</dbReference>
<keyword evidence="3 8" id="KW-0312">Gluconeogenesis</keyword>
<keyword evidence="4 8" id="KW-0963">Cytoplasm</keyword>
<comment type="catalytic activity">
    <reaction evidence="7 8 9">
        <text>alpha-D-glucose 6-phosphate = beta-D-fructose 6-phosphate</text>
        <dbReference type="Rhea" id="RHEA:11816"/>
        <dbReference type="ChEBI" id="CHEBI:57634"/>
        <dbReference type="ChEBI" id="CHEBI:58225"/>
        <dbReference type="EC" id="5.3.1.9"/>
    </reaction>
</comment>
<comment type="caution">
    <text evidence="8">Lacks conserved residue(s) required for the propagation of feature annotation.</text>
</comment>
<dbReference type="InterPro" id="IPR035482">
    <property type="entry name" value="SIS_PGI_2"/>
</dbReference>
<evidence type="ECO:0000256" key="2">
    <source>
        <dbReference type="ARBA" id="ARBA00006604"/>
    </source>
</evidence>
<organism evidence="10 11">
    <name type="scientific">Soehngenia longivitae</name>
    <dbReference type="NCBI Taxonomy" id="2562294"/>
    <lineage>
        <taxon>Bacteria</taxon>
        <taxon>Bacillati</taxon>
        <taxon>Bacillota</taxon>
        <taxon>Tissierellia</taxon>
        <taxon>Tissierellales</taxon>
        <taxon>Tissierellaceae</taxon>
        <taxon>Soehngenia</taxon>
    </lineage>
</organism>
<dbReference type="RefSeq" id="WP_135271426.1">
    <property type="nucleotide sequence ID" value="NZ_SRIB01000010.1"/>
</dbReference>
<comment type="subcellular location">
    <subcellularLocation>
        <location evidence="8">Cytoplasm</location>
    </subcellularLocation>
</comment>